<dbReference type="EMBL" id="QGMI01000517">
    <property type="protein sequence ID" value="TVY39512.1"/>
    <property type="molecule type" value="Genomic_DNA"/>
</dbReference>
<dbReference type="Pfam" id="PF07859">
    <property type="entry name" value="Abhydrolase_3"/>
    <property type="match status" value="1"/>
</dbReference>
<accession>A0A8H8RRD8</accession>
<dbReference type="InterPro" id="IPR050300">
    <property type="entry name" value="GDXG_lipolytic_enzyme"/>
</dbReference>
<reference evidence="3 4" key="1">
    <citation type="submission" date="2018-05" db="EMBL/GenBank/DDBJ databases">
        <title>Genome sequencing and assembly of the regulated plant pathogen Lachnellula willkommii and related sister species for the development of diagnostic species identification markers.</title>
        <authorList>
            <person name="Giroux E."/>
            <person name="Bilodeau G."/>
        </authorList>
    </citation>
    <scope>NUCLEOTIDE SEQUENCE [LARGE SCALE GENOMIC DNA]</scope>
    <source>
        <strain evidence="3 4">CBS 160.35</strain>
    </source>
</reference>
<proteinExistence type="predicted"/>
<dbReference type="SUPFAM" id="SSF53474">
    <property type="entry name" value="alpha/beta-Hydrolases"/>
    <property type="match status" value="1"/>
</dbReference>
<keyword evidence="4" id="KW-1185">Reference proteome</keyword>
<gene>
    <name evidence="3" type="primary">are_3</name>
    <name evidence="3" type="ORF">LOCC1_G006411</name>
</gene>
<dbReference type="PANTHER" id="PTHR48081:SF8">
    <property type="entry name" value="ALPHA_BETA HYDROLASE FOLD-3 DOMAIN-CONTAINING PROTEIN-RELATED"/>
    <property type="match status" value="1"/>
</dbReference>
<dbReference type="GO" id="GO:0016787">
    <property type="term" value="F:hydrolase activity"/>
    <property type="evidence" value="ECO:0007669"/>
    <property type="project" value="UniProtKB-KW"/>
</dbReference>
<dbReference type="Gene3D" id="3.40.50.1820">
    <property type="entry name" value="alpha/beta hydrolase"/>
    <property type="match status" value="1"/>
</dbReference>
<evidence type="ECO:0000259" key="2">
    <source>
        <dbReference type="Pfam" id="PF07859"/>
    </source>
</evidence>
<dbReference type="PANTHER" id="PTHR48081">
    <property type="entry name" value="AB HYDROLASE SUPERFAMILY PROTEIN C4A8.06C"/>
    <property type="match status" value="1"/>
</dbReference>
<organism evidence="3 4">
    <name type="scientific">Lachnellula occidentalis</name>
    <dbReference type="NCBI Taxonomy" id="215460"/>
    <lineage>
        <taxon>Eukaryota</taxon>
        <taxon>Fungi</taxon>
        <taxon>Dikarya</taxon>
        <taxon>Ascomycota</taxon>
        <taxon>Pezizomycotina</taxon>
        <taxon>Leotiomycetes</taxon>
        <taxon>Helotiales</taxon>
        <taxon>Lachnaceae</taxon>
        <taxon>Lachnellula</taxon>
    </lineage>
</organism>
<protein>
    <submittedName>
        <fullName evidence="3">Arylesterase</fullName>
    </submittedName>
</protein>
<keyword evidence="1" id="KW-0378">Hydrolase</keyword>
<dbReference type="AlphaFoldDB" id="A0A8H8RRD8"/>
<dbReference type="InterPro" id="IPR029058">
    <property type="entry name" value="AB_hydrolase_fold"/>
</dbReference>
<dbReference type="Proteomes" id="UP000443090">
    <property type="component" value="Unassembled WGS sequence"/>
</dbReference>
<sequence length="323" mass="35417">MASITKPPPYDPELWEVLKNIPQGTPLSLETLQAERVASNAEHAPENVLTDPAISHRETEFPGLDGVDLVVSILEATDSTSTNRPGIYYIHGGGFFFETRLTWIKPCFEWIKQCDAVLVTVEYRLAPEHPDPTPLLDCFAGLQWFHKNAFQLGVNPDQIMLAGFSAGGALAAGVALMCRDRIDGVKTCALCLIAPMLDDRATTVSTSQFLSEGAFTGETNSIAWRWYLQQRKDESTGCYAVPARQDTFSGLPDTRIDVGSAEIFRDECVAFAGKIWEADGGCELHVWRGAWHGFDVSVPDAKVTKAALATRLGWIKRVLGVEG</sequence>
<dbReference type="OrthoDB" id="433474at2759"/>
<evidence type="ECO:0000313" key="4">
    <source>
        <dbReference type="Proteomes" id="UP000443090"/>
    </source>
</evidence>
<dbReference type="InterPro" id="IPR013094">
    <property type="entry name" value="AB_hydrolase_3"/>
</dbReference>
<name>A0A8H8RRD8_9HELO</name>
<feature type="domain" description="Alpha/beta hydrolase fold-3" evidence="2">
    <location>
        <begin position="88"/>
        <end position="294"/>
    </location>
</feature>
<comment type="caution">
    <text evidence="3">The sequence shown here is derived from an EMBL/GenBank/DDBJ whole genome shotgun (WGS) entry which is preliminary data.</text>
</comment>
<evidence type="ECO:0000256" key="1">
    <source>
        <dbReference type="ARBA" id="ARBA00022801"/>
    </source>
</evidence>
<evidence type="ECO:0000313" key="3">
    <source>
        <dbReference type="EMBL" id="TVY39512.1"/>
    </source>
</evidence>